<dbReference type="PANTHER" id="PTHR14003:SF24">
    <property type="entry name" value="ZINC FINGER PROTEIN 410"/>
    <property type="match status" value="1"/>
</dbReference>
<name>A0A218YWM3_9HELO</name>
<dbReference type="PROSITE" id="PS50157">
    <property type="entry name" value="ZINC_FINGER_C2H2_2"/>
    <property type="match status" value="4"/>
</dbReference>
<feature type="compositionally biased region" description="Basic and acidic residues" evidence="12">
    <location>
        <begin position="212"/>
        <end position="221"/>
    </location>
</feature>
<organism evidence="14 15">
    <name type="scientific">Diplocarpon coronariae</name>
    <dbReference type="NCBI Taxonomy" id="2795749"/>
    <lineage>
        <taxon>Eukaryota</taxon>
        <taxon>Fungi</taxon>
        <taxon>Dikarya</taxon>
        <taxon>Ascomycota</taxon>
        <taxon>Pezizomycotina</taxon>
        <taxon>Leotiomycetes</taxon>
        <taxon>Helotiales</taxon>
        <taxon>Drepanopezizaceae</taxon>
        <taxon>Diplocarpon</taxon>
    </lineage>
</organism>
<comment type="subcellular location">
    <subcellularLocation>
        <location evidence="1">Nucleus</location>
    </subcellularLocation>
</comment>
<dbReference type="STRING" id="503106.A0A218YWM3"/>
<gene>
    <name evidence="14" type="ORF">B2J93_6918</name>
</gene>
<dbReference type="InterPro" id="IPR036236">
    <property type="entry name" value="Znf_C2H2_sf"/>
</dbReference>
<keyword evidence="6" id="KW-0805">Transcription regulation</keyword>
<dbReference type="PANTHER" id="PTHR14003">
    <property type="entry name" value="TRANSCRIPTIONAL REPRESSOR PROTEIN YY"/>
    <property type="match status" value="1"/>
</dbReference>
<dbReference type="GO" id="GO:0005634">
    <property type="term" value="C:nucleus"/>
    <property type="evidence" value="ECO:0007669"/>
    <property type="project" value="UniProtKB-SubCell"/>
</dbReference>
<reference evidence="14 15" key="1">
    <citation type="submission" date="2017-04" db="EMBL/GenBank/DDBJ databases">
        <title>Draft genome sequence of Marssonina coronaria NL1: causal agent of apple blotch.</title>
        <authorList>
            <person name="Cheng Q."/>
        </authorList>
    </citation>
    <scope>NUCLEOTIDE SEQUENCE [LARGE SCALE GENOMIC DNA]</scope>
    <source>
        <strain evidence="14 15">NL1</strain>
    </source>
</reference>
<dbReference type="GO" id="GO:0000981">
    <property type="term" value="F:DNA-binding transcription factor activity, RNA polymerase II-specific"/>
    <property type="evidence" value="ECO:0007669"/>
    <property type="project" value="TreeGrafter"/>
</dbReference>
<evidence type="ECO:0000256" key="7">
    <source>
        <dbReference type="ARBA" id="ARBA00023125"/>
    </source>
</evidence>
<dbReference type="OrthoDB" id="427030at2759"/>
<evidence type="ECO:0000256" key="5">
    <source>
        <dbReference type="ARBA" id="ARBA00022833"/>
    </source>
</evidence>
<feature type="domain" description="C2H2-type" evidence="13">
    <location>
        <begin position="292"/>
        <end position="319"/>
    </location>
</feature>
<keyword evidence="2" id="KW-0479">Metal-binding</keyword>
<dbReference type="PROSITE" id="PS00028">
    <property type="entry name" value="ZINC_FINGER_C2H2_1"/>
    <property type="match status" value="3"/>
</dbReference>
<keyword evidence="7" id="KW-0238">DNA-binding</keyword>
<dbReference type="Proteomes" id="UP000242519">
    <property type="component" value="Unassembled WGS sequence"/>
</dbReference>
<keyword evidence="9" id="KW-0804">Transcription</keyword>
<feature type="domain" description="C2H2-type" evidence="13">
    <location>
        <begin position="232"/>
        <end position="261"/>
    </location>
</feature>
<dbReference type="GO" id="GO:0008270">
    <property type="term" value="F:zinc ion binding"/>
    <property type="evidence" value="ECO:0007669"/>
    <property type="project" value="UniProtKB-KW"/>
</dbReference>
<dbReference type="GO" id="GO:0000978">
    <property type="term" value="F:RNA polymerase II cis-regulatory region sequence-specific DNA binding"/>
    <property type="evidence" value="ECO:0007669"/>
    <property type="project" value="TreeGrafter"/>
</dbReference>
<evidence type="ECO:0000256" key="6">
    <source>
        <dbReference type="ARBA" id="ARBA00023015"/>
    </source>
</evidence>
<evidence type="ECO:0000256" key="3">
    <source>
        <dbReference type="ARBA" id="ARBA00022737"/>
    </source>
</evidence>
<keyword evidence="5" id="KW-0862">Zinc</keyword>
<feature type="region of interest" description="Disordered" evidence="12">
    <location>
        <begin position="389"/>
        <end position="441"/>
    </location>
</feature>
<evidence type="ECO:0000256" key="10">
    <source>
        <dbReference type="ARBA" id="ARBA00023242"/>
    </source>
</evidence>
<dbReference type="Pfam" id="PF13912">
    <property type="entry name" value="zf-C2H2_6"/>
    <property type="match status" value="1"/>
</dbReference>
<accession>A0A218YWM3</accession>
<dbReference type="GO" id="GO:0005667">
    <property type="term" value="C:transcription regulator complex"/>
    <property type="evidence" value="ECO:0007669"/>
    <property type="project" value="TreeGrafter"/>
</dbReference>
<evidence type="ECO:0000256" key="9">
    <source>
        <dbReference type="ARBA" id="ARBA00023163"/>
    </source>
</evidence>
<evidence type="ECO:0000256" key="2">
    <source>
        <dbReference type="ARBA" id="ARBA00022723"/>
    </source>
</evidence>
<dbReference type="GO" id="GO:0000785">
    <property type="term" value="C:chromatin"/>
    <property type="evidence" value="ECO:0007669"/>
    <property type="project" value="TreeGrafter"/>
</dbReference>
<proteinExistence type="predicted"/>
<dbReference type="InParanoid" id="A0A218YWM3"/>
<sequence>MTITPQLPGQAWGRWTEQNNIHLPYQASYAMEISYDSRAVPSASIPRSLMTPPYPPTPTLAPTFSGGSNYHMVAAQQQLQQLQSHHPFAYHGYAGVNSNLVPALVQQNINFIQQRPLPRLVETDHGESGMFAYERAGRPGYVVDEPHSSPSQPIKSESMWLAPTAVPGLKSSKASPRPSPPQEGAFATEVDVLMKAIQAKSQTPRPPTSPAQRDRSMDDGSSRSPKSSKKRYQCTIDGCNSLFTQKTHLEIHERKHTGLKPYPCKWPDCGRWFSQHGNLKTHFRLHTGERPFPCDVCGKTFPSRGNLRAHKITHNRSKLYHCRLDDCCGKEFTTRGNLKAHINKFHKATMNKLTAKFESIEEVGAIPAADRELWEYFADLFKYSNQGIKGRGTNNKVGSGPGSGSGSGSHPPPRSLSSSMRGLVAHPSPNPRGGAGYGGSAPGRGALAGCGPEMRVEGSVPRYETWDGSDSGTSYCGSGCGTPSSASIGTCYDDAPSDGFEEPRRGPSDLAFDGMY</sequence>
<dbReference type="SMART" id="SM00355">
    <property type="entry name" value="ZnF_C2H2"/>
    <property type="match status" value="4"/>
</dbReference>
<evidence type="ECO:0000256" key="12">
    <source>
        <dbReference type="SAM" id="MobiDB-lite"/>
    </source>
</evidence>
<feature type="region of interest" description="Disordered" evidence="12">
    <location>
        <begin position="198"/>
        <end position="232"/>
    </location>
</feature>
<feature type="region of interest" description="Disordered" evidence="12">
    <location>
        <begin position="493"/>
        <end position="516"/>
    </location>
</feature>
<evidence type="ECO:0000313" key="14">
    <source>
        <dbReference type="EMBL" id="OWO99863.1"/>
    </source>
</evidence>
<dbReference type="AlphaFoldDB" id="A0A218YWM3"/>
<dbReference type="InterPro" id="IPR013087">
    <property type="entry name" value="Znf_C2H2_type"/>
</dbReference>
<comment type="caution">
    <text evidence="14">The sequence shown here is derived from an EMBL/GenBank/DDBJ whole genome shotgun (WGS) entry which is preliminary data.</text>
</comment>
<dbReference type="Gene3D" id="3.30.160.60">
    <property type="entry name" value="Classic Zinc Finger"/>
    <property type="match status" value="4"/>
</dbReference>
<protein>
    <recommendedName>
        <fullName evidence="13">C2H2-type domain-containing protein</fullName>
    </recommendedName>
</protein>
<evidence type="ECO:0000256" key="1">
    <source>
        <dbReference type="ARBA" id="ARBA00004123"/>
    </source>
</evidence>
<dbReference type="EMBL" id="MZNU01000342">
    <property type="protein sequence ID" value="OWO99863.1"/>
    <property type="molecule type" value="Genomic_DNA"/>
</dbReference>
<evidence type="ECO:0000259" key="13">
    <source>
        <dbReference type="PROSITE" id="PS50157"/>
    </source>
</evidence>
<evidence type="ECO:0000313" key="15">
    <source>
        <dbReference type="Proteomes" id="UP000242519"/>
    </source>
</evidence>
<dbReference type="FunFam" id="3.30.160.60:FF:002343">
    <property type="entry name" value="Zinc finger protein 33A"/>
    <property type="match status" value="1"/>
</dbReference>
<keyword evidence="15" id="KW-1185">Reference proteome</keyword>
<keyword evidence="10" id="KW-0539">Nucleus</keyword>
<feature type="domain" description="C2H2-type" evidence="13">
    <location>
        <begin position="262"/>
        <end position="291"/>
    </location>
</feature>
<dbReference type="FunFam" id="3.30.160.60:FF:001289">
    <property type="entry name" value="Zinc finger protein 574"/>
    <property type="match status" value="1"/>
</dbReference>
<keyword evidence="3" id="KW-0677">Repeat</keyword>
<evidence type="ECO:0000256" key="11">
    <source>
        <dbReference type="PROSITE-ProRule" id="PRU00042"/>
    </source>
</evidence>
<evidence type="ECO:0000256" key="4">
    <source>
        <dbReference type="ARBA" id="ARBA00022771"/>
    </source>
</evidence>
<dbReference type="SUPFAM" id="SSF57667">
    <property type="entry name" value="beta-beta-alpha zinc fingers"/>
    <property type="match status" value="2"/>
</dbReference>
<evidence type="ECO:0000256" key="8">
    <source>
        <dbReference type="ARBA" id="ARBA00023159"/>
    </source>
</evidence>
<dbReference type="Pfam" id="PF00096">
    <property type="entry name" value="zf-C2H2"/>
    <property type="match status" value="1"/>
</dbReference>
<feature type="domain" description="C2H2-type" evidence="13">
    <location>
        <begin position="320"/>
        <end position="351"/>
    </location>
</feature>
<keyword evidence="8" id="KW-0010">Activator</keyword>
<keyword evidence="4 11" id="KW-0863">Zinc-finger</keyword>